<evidence type="ECO:0000256" key="3">
    <source>
        <dbReference type="ARBA" id="ARBA00022525"/>
    </source>
</evidence>
<comment type="similarity">
    <text evidence="2 5">Belongs to the RxLR effector family.</text>
</comment>
<accession>A0A080Z709</accession>
<evidence type="ECO:0000313" key="7">
    <source>
        <dbReference type="Proteomes" id="UP000028582"/>
    </source>
</evidence>
<evidence type="ECO:0000313" key="6">
    <source>
        <dbReference type="EMBL" id="ETO62420.1"/>
    </source>
</evidence>
<feature type="chain" id="PRO_5044988559" description="RxLR effector protein" evidence="5">
    <location>
        <begin position="22"/>
        <end position="120"/>
    </location>
</feature>
<sequence>MRLTSILSVTVVAICLAACSAAGDFEQAKRLMNDSPVHSHDSTAKRLLDDTYTKNSLAVVSLLHDHDQDSIHHDKLTGRRQLPRNHADLRPGTTAAIIEYFTCLASQMTKRTPEVRGNHP</sequence>
<dbReference type="Pfam" id="PF16810">
    <property type="entry name" value="RXLR"/>
    <property type="match status" value="1"/>
</dbReference>
<dbReference type="AlphaFoldDB" id="A0A080Z709"/>
<protein>
    <recommendedName>
        <fullName evidence="5">RxLR effector protein</fullName>
    </recommendedName>
</protein>
<gene>
    <name evidence="6" type="ORF">F444_19668</name>
</gene>
<proteinExistence type="inferred from homology"/>
<comment type="caution">
    <text evidence="6">The sequence shown here is derived from an EMBL/GenBank/DDBJ whole genome shotgun (WGS) entry which is preliminary data.</text>
</comment>
<evidence type="ECO:0000256" key="2">
    <source>
        <dbReference type="ARBA" id="ARBA00010400"/>
    </source>
</evidence>
<organism evidence="6 7">
    <name type="scientific">Phytophthora nicotianae P1976</name>
    <dbReference type="NCBI Taxonomy" id="1317066"/>
    <lineage>
        <taxon>Eukaryota</taxon>
        <taxon>Sar</taxon>
        <taxon>Stramenopiles</taxon>
        <taxon>Oomycota</taxon>
        <taxon>Peronosporomycetes</taxon>
        <taxon>Peronosporales</taxon>
        <taxon>Peronosporaceae</taxon>
        <taxon>Phytophthora</taxon>
    </lineage>
</organism>
<feature type="signal peptide" evidence="5">
    <location>
        <begin position="1"/>
        <end position="21"/>
    </location>
</feature>
<evidence type="ECO:0000256" key="4">
    <source>
        <dbReference type="ARBA" id="ARBA00022729"/>
    </source>
</evidence>
<comment type="subcellular location">
    <subcellularLocation>
        <location evidence="1 5">Secreted</location>
    </subcellularLocation>
</comment>
<evidence type="ECO:0000256" key="1">
    <source>
        <dbReference type="ARBA" id="ARBA00004613"/>
    </source>
</evidence>
<dbReference type="Proteomes" id="UP000028582">
    <property type="component" value="Unassembled WGS sequence"/>
</dbReference>
<comment type="function">
    <text evidence="5">Effector that suppresses plant defense responses during pathogen infection.</text>
</comment>
<name>A0A080Z709_PHYNI</name>
<evidence type="ECO:0000256" key="5">
    <source>
        <dbReference type="RuleBase" id="RU367124"/>
    </source>
</evidence>
<comment type="domain">
    <text evidence="5">The RxLR-dEER motif acts to carry the protein into the host cell cytoplasm through binding to cell surface phosphatidylinositol-3-phosphate.</text>
</comment>
<dbReference type="InterPro" id="IPR031825">
    <property type="entry name" value="RXLR"/>
</dbReference>
<dbReference type="EMBL" id="ANJA01003596">
    <property type="protein sequence ID" value="ETO62420.1"/>
    <property type="molecule type" value="Genomic_DNA"/>
</dbReference>
<keyword evidence="4 5" id="KW-0732">Signal</keyword>
<reference evidence="6 7" key="1">
    <citation type="submission" date="2013-11" db="EMBL/GenBank/DDBJ databases">
        <title>The Genome Sequence of Phytophthora parasitica P1976.</title>
        <authorList>
            <consortium name="The Broad Institute Genomics Platform"/>
            <person name="Russ C."/>
            <person name="Tyler B."/>
            <person name="Panabieres F."/>
            <person name="Shan W."/>
            <person name="Tripathy S."/>
            <person name="Grunwald N."/>
            <person name="Machado M."/>
            <person name="Johnson C.S."/>
            <person name="Walker B."/>
            <person name="Young S."/>
            <person name="Zeng Q."/>
            <person name="Gargeya S."/>
            <person name="Fitzgerald M."/>
            <person name="Haas B."/>
            <person name="Abouelleil A."/>
            <person name="Allen A.W."/>
            <person name="Alvarado L."/>
            <person name="Arachchi H.M."/>
            <person name="Berlin A.M."/>
            <person name="Chapman S.B."/>
            <person name="Gainer-Dewar J."/>
            <person name="Goldberg J."/>
            <person name="Griggs A."/>
            <person name="Gujja S."/>
            <person name="Hansen M."/>
            <person name="Howarth C."/>
            <person name="Imamovic A."/>
            <person name="Ireland A."/>
            <person name="Larimer J."/>
            <person name="McCowan C."/>
            <person name="Murphy C."/>
            <person name="Pearson M."/>
            <person name="Poon T.W."/>
            <person name="Priest M."/>
            <person name="Roberts A."/>
            <person name="Saif S."/>
            <person name="Shea T."/>
            <person name="Sisk P."/>
            <person name="Sykes S."/>
            <person name="Wortman J."/>
            <person name="Nusbaum C."/>
            <person name="Birren B."/>
        </authorList>
    </citation>
    <scope>NUCLEOTIDE SEQUENCE [LARGE SCALE GENOMIC DNA]</scope>
    <source>
        <strain evidence="6 7">P1976</strain>
    </source>
</reference>
<keyword evidence="3 5" id="KW-0964">Secreted</keyword>